<organism evidence="1 2">
    <name type="scientific">Candidatus Falkowbacteria bacterium CG10_big_fil_rev_8_21_14_0_10_39_11</name>
    <dbReference type="NCBI Taxonomy" id="1974565"/>
    <lineage>
        <taxon>Bacteria</taxon>
        <taxon>Candidatus Falkowiibacteriota</taxon>
    </lineage>
</organism>
<dbReference type="Proteomes" id="UP000229901">
    <property type="component" value="Unassembled WGS sequence"/>
</dbReference>
<dbReference type="AlphaFoldDB" id="A0A2H0V5Y0"/>
<proteinExistence type="predicted"/>
<sequence>MSKKIQNLESSIAAASSYKFEDADRRVRYEKLLADFNFIIENNTIGVVFDDIELIKKIIIIIETITDLAKQENIESSTKMWTPEQCVVWVKAIGYNKPQEFVEKSFEFTPEGIIIRADLGIHNSQVLNLPEGLIKVVGSIRLMDSGITELPSTLRYITGTLDLAYSKVKRLPDSLESIGKKLEIHDSPLEAWPPNLSYIGGDLGYDREQEGLIPDDINIIIHGGLKPQAVTVI</sequence>
<evidence type="ECO:0000313" key="1">
    <source>
        <dbReference type="EMBL" id="PIR93740.1"/>
    </source>
</evidence>
<gene>
    <name evidence="1" type="ORF">COT97_05080</name>
</gene>
<protein>
    <recommendedName>
        <fullName evidence="3">Leucine-rich repeat domain-containing protein</fullName>
    </recommendedName>
</protein>
<dbReference type="EMBL" id="PFAP01000040">
    <property type="protein sequence ID" value="PIR93740.1"/>
    <property type="molecule type" value="Genomic_DNA"/>
</dbReference>
<name>A0A2H0V5Y0_9BACT</name>
<evidence type="ECO:0000313" key="2">
    <source>
        <dbReference type="Proteomes" id="UP000229901"/>
    </source>
</evidence>
<evidence type="ECO:0008006" key="3">
    <source>
        <dbReference type="Google" id="ProtNLM"/>
    </source>
</evidence>
<accession>A0A2H0V5Y0</accession>
<comment type="caution">
    <text evidence="1">The sequence shown here is derived from an EMBL/GenBank/DDBJ whole genome shotgun (WGS) entry which is preliminary data.</text>
</comment>
<reference evidence="2" key="1">
    <citation type="submission" date="2017-09" db="EMBL/GenBank/DDBJ databases">
        <title>Depth-based differentiation of microbial function through sediment-hosted aquifers and enrichment of novel symbionts in the deep terrestrial subsurface.</title>
        <authorList>
            <person name="Probst A.J."/>
            <person name="Ladd B."/>
            <person name="Jarett J.K."/>
            <person name="Geller-Mcgrath D.E."/>
            <person name="Sieber C.M.K."/>
            <person name="Emerson J.B."/>
            <person name="Anantharaman K."/>
            <person name="Thomas B.C."/>
            <person name="Malmstrom R."/>
            <person name="Stieglmeier M."/>
            <person name="Klingl A."/>
            <person name="Woyke T."/>
            <person name="Ryan C.M."/>
            <person name="Banfield J.F."/>
        </authorList>
    </citation>
    <scope>NUCLEOTIDE SEQUENCE [LARGE SCALE GENOMIC DNA]</scope>
</reference>